<comment type="caution">
    <text evidence="1">The sequence shown here is derived from an EMBL/GenBank/DDBJ whole genome shotgun (WGS) entry which is preliminary data.</text>
</comment>
<dbReference type="EMBL" id="CAJNOR010001889">
    <property type="protein sequence ID" value="CAF1215463.1"/>
    <property type="molecule type" value="Genomic_DNA"/>
</dbReference>
<evidence type="ECO:0000313" key="2">
    <source>
        <dbReference type="Proteomes" id="UP000663828"/>
    </source>
</evidence>
<organism evidence="1 2">
    <name type="scientific">Adineta ricciae</name>
    <name type="common">Rotifer</name>
    <dbReference type="NCBI Taxonomy" id="249248"/>
    <lineage>
        <taxon>Eukaryota</taxon>
        <taxon>Metazoa</taxon>
        <taxon>Spiralia</taxon>
        <taxon>Gnathifera</taxon>
        <taxon>Rotifera</taxon>
        <taxon>Eurotatoria</taxon>
        <taxon>Bdelloidea</taxon>
        <taxon>Adinetida</taxon>
        <taxon>Adinetidae</taxon>
        <taxon>Adineta</taxon>
    </lineage>
</organism>
<evidence type="ECO:0000313" key="1">
    <source>
        <dbReference type="EMBL" id="CAF1215463.1"/>
    </source>
</evidence>
<gene>
    <name evidence="1" type="ORF">XAT740_LOCUS24423</name>
</gene>
<name>A0A814XI32_ADIRI</name>
<dbReference type="AlphaFoldDB" id="A0A814XI32"/>
<keyword evidence="2" id="KW-1185">Reference proteome</keyword>
<proteinExistence type="predicted"/>
<accession>A0A814XI32</accession>
<reference evidence="1" key="1">
    <citation type="submission" date="2021-02" db="EMBL/GenBank/DDBJ databases">
        <authorList>
            <person name="Nowell W R."/>
        </authorList>
    </citation>
    <scope>NUCLEOTIDE SEQUENCE</scope>
</reference>
<dbReference type="Proteomes" id="UP000663828">
    <property type="component" value="Unassembled WGS sequence"/>
</dbReference>
<protein>
    <submittedName>
        <fullName evidence="1">Uncharacterized protein</fullName>
    </submittedName>
</protein>
<sequence>MPLDYISSEAQQTDQRRTLRANLKHVLGDSTNTSSEHGSSRASLEDRIRRLQKAAVIRQYQQETLCELQLIEDSSDSKRIKIDTDIVDEITRYQQGSTDRQTAKSRRELYNMQHTSLIPFIMRDEFVSLLNSSSVDGDQLSQDLLTLLNSMDAAFLHEHQ</sequence>